<protein>
    <submittedName>
        <fullName evidence="3">Uncharacterized protein</fullName>
    </submittedName>
</protein>
<keyword evidence="4" id="KW-1185">Reference proteome</keyword>
<evidence type="ECO:0000313" key="4">
    <source>
        <dbReference type="Proteomes" id="UP000703269"/>
    </source>
</evidence>
<dbReference type="Proteomes" id="UP000703269">
    <property type="component" value="Unassembled WGS sequence"/>
</dbReference>
<accession>A0A9P3LD54</accession>
<sequence>MLFRALPLLFALLALCAFTVEARPMKGRVLSRRLTVEERSLTNAERMKRGLPPRAPVIGRMLPGRELLFDPTPASKAKRGSPSPSPTPKSFSGRVHIKATNGSHVGFLNNTDSGFPNVDYVGTPSTDIVVKISPSGKGPFDLVATNAAWAGSPLLGGGTNDTLSSDSVVIVPLSNTTHTAAGAPPTSKGASAIWSFDSTTLELTPKWTNLNGSSLVPTIGWHKESNLLFFIGNDSLIDGIQNVAVDFFLEK</sequence>
<dbReference type="OrthoDB" id="3167181at2759"/>
<keyword evidence="2" id="KW-0732">Signal</keyword>
<organism evidence="3 4">
    <name type="scientific">Phanerochaete sordida</name>
    <dbReference type="NCBI Taxonomy" id="48140"/>
    <lineage>
        <taxon>Eukaryota</taxon>
        <taxon>Fungi</taxon>
        <taxon>Dikarya</taxon>
        <taxon>Basidiomycota</taxon>
        <taxon>Agaricomycotina</taxon>
        <taxon>Agaricomycetes</taxon>
        <taxon>Polyporales</taxon>
        <taxon>Phanerochaetaceae</taxon>
        <taxon>Phanerochaete</taxon>
    </lineage>
</organism>
<dbReference type="AlphaFoldDB" id="A0A9P3LD54"/>
<evidence type="ECO:0000313" key="3">
    <source>
        <dbReference type="EMBL" id="GJE91181.1"/>
    </source>
</evidence>
<feature type="signal peptide" evidence="2">
    <location>
        <begin position="1"/>
        <end position="22"/>
    </location>
</feature>
<comment type="caution">
    <text evidence="3">The sequence shown here is derived from an EMBL/GenBank/DDBJ whole genome shotgun (WGS) entry which is preliminary data.</text>
</comment>
<proteinExistence type="predicted"/>
<name>A0A9P3LD54_9APHY</name>
<reference evidence="3 4" key="1">
    <citation type="submission" date="2021-08" db="EMBL/GenBank/DDBJ databases">
        <title>Draft Genome Sequence of Phanerochaete sordida strain YK-624.</title>
        <authorList>
            <person name="Mori T."/>
            <person name="Dohra H."/>
            <person name="Suzuki T."/>
            <person name="Kawagishi H."/>
            <person name="Hirai H."/>
        </authorList>
    </citation>
    <scope>NUCLEOTIDE SEQUENCE [LARGE SCALE GENOMIC DNA]</scope>
    <source>
        <strain evidence="3 4">YK-624</strain>
    </source>
</reference>
<feature type="region of interest" description="Disordered" evidence="1">
    <location>
        <begin position="69"/>
        <end position="92"/>
    </location>
</feature>
<evidence type="ECO:0000256" key="2">
    <source>
        <dbReference type="SAM" id="SignalP"/>
    </source>
</evidence>
<evidence type="ECO:0000256" key="1">
    <source>
        <dbReference type="SAM" id="MobiDB-lite"/>
    </source>
</evidence>
<dbReference type="EMBL" id="BPQB01000020">
    <property type="protein sequence ID" value="GJE91181.1"/>
    <property type="molecule type" value="Genomic_DNA"/>
</dbReference>
<gene>
    <name evidence="3" type="ORF">PsYK624_073300</name>
</gene>
<feature type="chain" id="PRO_5040424453" evidence="2">
    <location>
        <begin position="23"/>
        <end position="251"/>
    </location>
</feature>